<feature type="domain" description="Xylose isomerase-like TIM barrel" evidence="1">
    <location>
        <begin position="52"/>
        <end position="293"/>
    </location>
</feature>
<organism evidence="2 3">
    <name type="scientific">Spirosoma endbachense</name>
    <dbReference type="NCBI Taxonomy" id="2666025"/>
    <lineage>
        <taxon>Bacteria</taxon>
        <taxon>Pseudomonadati</taxon>
        <taxon>Bacteroidota</taxon>
        <taxon>Cytophagia</taxon>
        <taxon>Cytophagales</taxon>
        <taxon>Cytophagaceae</taxon>
        <taxon>Spirosoma</taxon>
    </lineage>
</organism>
<dbReference type="EMBL" id="CP045997">
    <property type="protein sequence ID" value="QHW00381.1"/>
    <property type="molecule type" value="Genomic_DNA"/>
</dbReference>
<dbReference type="InterPro" id="IPR050312">
    <property type="entry name" value="IolE/XylAMocC-like"/>
</dbReference>
<dbReference type="Pfam" id="PF01261">
    <property type="entry name" value="AP_endonuc_2"/>
    <property type="match status" value="1"/>
</dbReference>
<sequence length="308" mass="34814">MTHPTRRSFLASSFGMAALAIPEWPSITFAPKPKLSFSTLGCPAWSLETILKTAVDNGYQGVELRGLEKEMDLTKRPEFSTPTRAAESRKRFAGKGVRIINLGSSAQLHHADPTKRSQQVDEARRYIDLAQQLNCPFVRVFPDQLPPDQPREQTLQLISQGLLELGEYAKLRSVTVLLESHGELTRSDLLLRILTAAEHPNVGLIWDVFNMWTASAPGDSHEDVGEVYSKLKKYIRHTHIKDGRIENGKHRYVLVGQGEAPLQKAISVLAKSGYQGFYSFEWEKRWHPELEEPELAMAQYPKAMKAYF</sequence>
<dbReference type="Gene3D" id="3.20.20.150">
    <property type="entry name" value="Divalent-metal-dependent TIM barrel enzymes"/>
    <property type="match status" value="1"/>
</dbReference>
<dbReference type="KEGG" id="senf:GJR95_37510"/>
<dbReference type="AlphaFoldDB" id="A0A6P1W8Z6"/>
<proteinExistence type="predicted"/>
<dbReference type="Proteomes" id="UP000464577">
    <property type="component" value="Chromosome"/>
</dbReference>
<evidence type="ECO:0000259" key="1">
    <source>
        <dbReference type="Pfam" id="PF01261"/>
    </source>
</evidence>
<dbReference type="InterPro" id="IPR036237">
    <property type="entry name" value="Xyl_isomerase-like_sf"/>
</dbReference>
<keyword evidence="3" id="KW-1185">Reference proteome</keyword>
<name>A0A6P1W8Z6_9BACT</name>
<accession>A0A6P1W8Z6</accession>
<dbReference type="SUPFAM" id="SSF51658">
    <property type="entry name" value="Xylose isomerase-like"/>
    <property type="match status" value="1"/>
</dbReference>
<dbReference type="RefSeq" id="WP_162390772.1">
    <property type="nucleotide sequence ID" value="NZ_CP045997.1"/>
</dbReference>
<protein>
    <submittedName>
        <fullName evidence="2">TIM barrel protein</fullName>
    </submittedName>
</protein>
<reference evidence="2 3" key="1">
    <citation type="submission" date="2019-11" db="EMBL/GenBank/DDBJ databases">
        <title>Spirosoma endbachense sp. nov., isolated from a natural salt meadow.</title>
        <authorList>
            <person name="Rojas J."/>
            <person name="Ambika Manirajan B."/>
            <person name="Ratering S."/>
            <person name="Suarez C."/>
            <person name="Geissler-Plaum R."/>
            <person name="Schnell S."/>
        </authorList>
    </citation>
    <scope>NUCLEOTIDE SEQUENCE [LARGE SCALE GENOMIC DNA]</scope>
    <source>
        <strain evidence="2 3">I-24</strain>
    </source>
</reference>
<evidence type="ECO:0000313" key="3">
    <source>
        <dbReference type="Proteomes" id="UP000464577"/>
    </source>
</evidence>
<evidence type="ECO:0000313" key="2">
    <source>
        <dbReference type="EMBL" id="QHW00381.1"/>
    </source>
</evidence>
<dbReference type="InterPro" id="IPR013022">
    <property type="entry name" value="Xyl_isomerase-like_TIM-brl"/>
</dbReference>
<dbReference type="PANTHER" id="PTHR12110">
    <property type="entry name" value="HYDROXYPYRUVATE ISOMERASE"/>
    <property type="match status" value="1"/>
</dbReference>
<gene>
    <name evidence="2" type="ORF">GJR95_37510</name>
</gene>